<dbReference type="EMBL" id="JABANP010000521">
    <property type="protein sequence ID" value="KAF4681364.1"/>
    <property type="molecule type" value="Genomic_DNA"/>
</dbReference>
<feature type="signal peptide" evidence="2">
    <location>
        <begin position="1"/>
        <end position="33"/>
    </location>
</feature>
<sequence>MSTTSTCVSKLIAIGVTLLVGTLMLEGCSDSDSEVPAPRTRKRGSDILGCDIYLGEKSPFTVATYESSGSGNFTLVSATCGKSNRAAQLLSNNSSSNRVRVVEDCEELQGKEREEFQAEKALSSLYRECTELKNVSLVGPPICKVTLTSASDPPQKVDMQYEDPNVFVATATTCSDGSTAPMPAGANVTAGIACKDLKKKAEGVETFEKFVEEVTGKTLQNPCRKSSSKTPRVDRTEKPQASLNDETLTYRTVSIYVRDFDLSGSDSPSFADLGRSEREIRMRT</sequence>
<dbReference type="Proteomes" id="UP000541610">
    <property type="component" value="Unassembled WGS sequence"/>
</dbReference>
<name>A0A7J6NC91_PEROL</name>
<evidence type="ECO:0000256" key="2">
    <source>
        <dbReference type="SAM" id="SignalP"/>
    </source>
</evidence>
<feature type="region of interest" description="Disordered" evidence="1">
    <location>
        <begin position="218"/>
        <end position="244"/>
    </location>
</feature>
<comment type="caution">
    <text evidence="3">The sequence shown here is derived from an EMBL/GenBank/DDBJ whole genome shotgun (WGS) entry which is preliminary data.</text>
</comment>
<evidence type="ECO:0000313" key="3">
    <source>
        <dbReference type="EMBL" id="KAF4681364.1"/>
    </source>
</evidence>
<feature type="chain" id="PRO_5029883043" evidence="2">
    <location>
        <begin position="34"/>
        <end position="284"/>
    </location>
</feature>
<dbReference type="AlphaFoldDB" id="A0A7J6NC91"/>
<accession>A0A7J6NC91</accession>
<feature type="compositionally biased region" description="Polar residues" evidence="1">
    <location>
        <begin position="218"/>
        <end position="230"/>
    </location>
</feature>
<organism evidence="3 4">
    <name type="scientific">Perkinsus olseni</name>
    <name type="common">Perkinsus atlanticus</name>
    <dbReference type="NCBI Taxonomy" id="32597"/>
    <lineage>
        <taxon>Eukaryota</taxon>
        <taxon>Sar</taxon>
        <taxon>Alveolata</taxon>
        <taxon>Perkinsozoa</taxon>
        <taxon>Perkinsea</taxon>
        <taxon>Perkinsida</taxon>
        <taxon>Perkinsidae</taxon>
        <taxon>Perkinsus</taxon>
    </lineage>
</organism>
<keyword evidence="2" id="KW-0732">Signal</keyword>
<protein>
    <submittedName>
        <fullName evidence="3">Uncharacterized protein</fullName>
    </submittedName>
</protein>
<dbReference type="OrthoDB" id="10530500at2759"/>
<reference evidence="3 4" key="1">
    <citation type="submission" date="2020-04" db="EMBL/GenBank/DDBJ databases">
        <title>Perkinsus olseni comparative genomics.</title>
        <authorList>
            <person name="Bogema D.R."/>
        </authorList>
    </citation>
    <scope>NUCLEOTIDE SEQUENCE [LARGE SCALE GENOMIC DNA]</scope>
    <source>
        <strain evidence="3">00978-12</strain>
    </source>
</reference>
<evidence type="ECO:0000313" key="4">
    <source>
        <dbReference type="Proteomes" id="UP000541610"/>
    </source>
</evidence>
<gene>
    <name evidence="3" type="ORF">FOZ60_012224</name>
</gene>
<proteinExistence type="predicted"/>
<evidence type="ECO:0000256" key="1">
    <source>
        <dbReference type="SAM" id="MobiDB-lite"/>
    </source>
</evidence>